<dbReference type="GO" id="GO:0012505">
    <property type="term" value="C:endomembrane system"/>
    <property type="evidence" value="ECO:0007669"/>
    <property type="project" value="TreeGrafter"/>
</dbReference>
<dbReference type="Gene3D" id="1.25.40.10">
    <property type="entry name" value="Tetratricopeptide repeat domain"/>
    <property type="match status" value="1"/>
</dbReference>
<dbReference type="GO" id="GO:0016020">
    <property type="term" value="C:membrane"/>
    <property type="evidence" value="ECO:0007669"/>
    <property type="project" value="TreeGrafter"/>
</dbReference>
<feature type="region of interest" description="Disordered" evidence="1">
    <location>
        <begin position="160"/>
        <end position="198"/>
    </location>
</feature>
<dbReference type="PANTHER" id="PTHR46512">
    <property type="entry name" value="PEPTIDYLPROLYL ISOMERASE"/>
    <property type="match status" value="1"/>
</dbReference>
<dbReference type="InterPro" id="IPR050754">
    <property type="entry name" value="FKBP4/5/8-like"/>
</dbReference>
<evidence type="ECO:0000313" key="2">
    <source>
        <dbReference type="EMBL" id="GJJ08684.1"/>
    </source>
</evidence>
<evidence type="ECO:0000313" key="3">
    <source>
        <dbReference type="Proteomes" id="UP001050691"/>
    </source>
</evidence>
<proteinExistence type="predicted"/>
<protein>
    <recommendedName>
        <fullName evidence="4">TPR-like protein</fullName>
    </recommendedName>
</protein>
<dbReference type="GO" id="GO:0043066">
    <property type="term" value="P:negative regulation of apoptotic process"/>
    <property type="evidence" value="ECO:0007669"/>
    <property type="project" value="TreeGrafter"/>
</dbReference>
<dbReference type="InterPro" id="IPR011990">
    <property type="entry name" value="TPR-like_helical_dom_sf"/>
</dbReference>
<evidence type="ECO:0008006" key="4">
    <source>
        <dbReference type="Google" id="ProtNLM"/>
    </source>
</evidence>
<name>A0AAV5A218_9AGAM</name>
<sequence>MSLDSAAKIEIAKKKKDSGDAAFKAGEIKEALRGYHEALLYLNGIDKSAVQSMVSGGAQGDEDEKNKSEVDEMLEKIYANQSACHIKNQNWKRAIEAADKALSKNEKNHKAGFRKGKALAELGFTEKAEKTLTDLLGKKPSPTDAATINAELQRIRSADAARMKKHENSLRGFLSRNKDSKVEESEGTTPSVSKVETA</sequence>
<reference evidence="2" key="1">
    <citation type="submission" date="2021-10" db="EMBL/GenBank/DDBJ databases">
        <title>De novo Genome Assembly of Clathrus columnatus (Basidiomycota, Fungi) Using Illumina and Nanopore Sequence Data.</title>
        <authorList>
            <person name="Ogiso-Tanaka E."/>
            <person name="Itagaki H."/>
            <person name="Hosoya T."/>
            <person name="Hosaka K."/>
        </authorList>
    </citation>
    <scope>NUCLEOTIDE SEQUENCE</scope>
    <source>
        <strain evidence="2">MO-923</strain>
    </source>
</reference>
<dbReference type="AlphaFoldDB" id="A0AAV5A218"/>
<dbReference type="GO" id="GO:0005829">
    <property type="term" value="C:cytosol"/>
    <property type="evidence" value="ECO:0007669"/>
    <property type="project" value="TreeGrafter"/>
</dbReference>
<feature type="compositionally biased region" description="Polar residues" evidence="1">
    <location>
        <begin position="187"/>
        <end position="198"/>
    </location>
</feature>
<dbReference type="SUPFAM" id="SSF48452">
    <property type="entry name" value="TPR-like"/>
    <property type="match status" value="1"/>
</dbReference>
<organism evidence="2 3">
    <name type="scientific">Clathrus columnatus</name>
    <dbReference type="NCBI Taxonomy" id="1419009"/>
    <lineage>
        <taxon>Eukaryota</taxon>
        <taxon>Fungi</taxon>
        <taxon>Dikarya</taxon>
        <taxon>Basidiomycota</taxon>
        <taxon>Agaricomycotina</taxon>
        <taxon>Agaricomycetes</taxon>
        <taxon>Phallomycetidae</taxon>
        <taxon>Phallales</taxon>
        <taxon>Clathraceae</taxon>
        <taxon>Clathrus</taxon>
    </lineage>
</organism>
<dbReference type="Proteomes" id="UP001050691">
    <property type="component" value="Unassembled WGS sequence"/>
</dbReference>
<evidence type="ECO:0000256" key="1">
    <source>
        <dbReference type="SAM" id="MobiDB-lite"/>
    </source>
</evidence>
<dbReference type="GO" id="GO:0044183">
    <property type="term" value="F:protein folding chaperone"/>
    <property type="evidence" value="ECO:0007669"/>
    <property type="project" value="TreeGrafter"/>
</dbReference>
<gene>
    <name evidence="2" type="ORF">Clacol_002903</name>
</gene>
<dbReference type="GO" id="GO:0005740">
    <property type="term" value="C:mitochondrial envelope"/>
    <property type="evidence" value="ECO:0007669"/>
    <property type="project" value="TreeGrafter"/>
</dbReference>
<keyword evidence="3" id="KW-1185">Reference proteome</keyword>
<comment type="caution">
    <text evidence="2">The sequence shown here is derived from an EMBL/GenBank/DDBJ whole genome shotgun (WGS) entry which is preliminary data.</text>
</comment>
<accession>A0AAV5A218</accession>
<feature type="compositionally biased region" description="Basic and acidic residues" evidence="1">
    <location>
        <begin position="160"/>
        <end position="169"/>
    </location>
</feature>
<dbReference type="PANTHER" id="PTHR46512:SF1">
    <property type="entry name" value="PEPTIDYLPROLYL ISOMERASE"/>
    <property type="match status" value="1"/>
</dbReference>
<dbReference type="EMBL" id="BPWL01000003">
    <property type="protein sequence ID" value="GJJ08684.1"/>
    <property type="molecule type" value="Genomic_DNA"/>
</dbReference>